<keyword evidence="2" id="KW-1185">Reference proteome</keyword>
<comment type="caution">
    <text evidence="1">The sequence shown here is derived from an EMBL/GenBank/DDBJ whole genome shotgun (WGS) entry which is preliminary data.</text>
</comment>
<gene>
    <name evidence="1" type="ORF">CEXT_16691</name>
</gene>
<evidence type="ECO:0000313" key="1">
    <source>
        <dbReference type="EMBL" id="GIY04802.1"/>
    </source>
</evidence>
<dbReference type="AlphaFoldDB" id="A0AAV4Q9A6"/>
<sequence length="72" mass="8370">MLLPRTPSFLSRSQRPRSETRIVGERLRGLVVRAVGWRILGLVRKEINVSSRMVVCIDRNLMLNNLFEGENY</sequence>
<accession>A0AAV4Q9A6</accession>
<proteinExistence type="predicted"/>
<dbReference type="EMBL" id="BPLR01005751">
    <property type="protein sequence ID" value="GIY04802.1"/>
    <property type="molecule type" value="Genomic_DNA"/>
</dbReference>
<organism evidence="1 2">
    <name type="scientific">Caerostris extrusa</name>
    <name type="common">Bark spider</name>
    <name type="synonym">Caerostris bankana</name>
    <dbReference type="NCBI Taxonomy" id="172846"/>
    <lineage>
        <taxon>Eukaryota</taxon>
        <taxon>Metazoa</taxon>
        <taxon>Ecdysozoa</taxon>
        <taxon>Arthropoda</taxon>
        <taxon>Chelicerata</taxon>
        <taxon>Arachnida</taxon>
        <taxon>Araneae</taxon>
        <taxon>Araneomorphae</taxon>
        <taxon>Entelegynae</taxon>
        <taxon>Araneoidea</taxon>
        <taxon>Araneidae</taxon>
        <taxon>Caerostris</taxon>
    </lineage>
</organism>
<dbReference type="Proteomes" id="UP001054945">
    <property type="component" value="Unassembled WGS sequence"/>
</dbReference>
<reference evidence="1 2" key="1">
    <citation type="submission" date="2021-06" db="EMBL/GenBank/DDBJ databases">
        <title>Caerostris extrusa draft genome.</title>
        <authorList>
            <person name="Kono N."/>
            <person name="Arakawa K."/>
        </authorList>
    </citation>
    <scope>NUCLEOTIDE SEQUENCE [LARGE SCALE GENOMIC DNA]</scope>
</reference>
<evidence type="ECO:0000313" key="2">
    <source>
        <dbReference type="Proteomes" id="UP001054945"/>
    </source>
</evidence>
<name>A0AAV4Q9A6_CAEEX</name>
<protein>
    <submittedName>
        <fullName evidence="1">Uncharacterized protein</fullName>
    </submittedName>
</protein>